<evidence type="ECO:0000313" key="1">
    <source>
        <dbReference type="EMBL" id="MEC0231303.1"/>
    </source>
</evidence>
<protein>
    <recommendedName>
        <fullName evidence="3">YtzI protein</fullName>
    </recommendedName>
</protein>
<sequence>MSIGIVSFIMAIALLAWVQAHKKSVKKVQEHETNNSFKSPYKHPYE</sequence>
<proteinExistence type="predicted"/>
<name>A0ABU6GAS8_9BACL</name>
<gene>
    <name evidence="1" type="ORF">P4I72_29815</name>
</gene>
<evidence type="ECO:0000313" key="2">
    <source>
        <dbReference type="Proteomes" id="UP001338137"/>
    </source>
</evidence>
<keyword evidence="2" id="KW-1185">Reference proteome</keyword>
<dbReference type="Proteomes" id="UP001338137">
    <property type="component" value="Unassembled WGS sequence"/>
</dbReference>
<comment type="caution">
    <text evidence="1">The sequence shown here is derived from an EMBL/GenBank/DDBJ whole genome shotgun (WGS) entry which is preliminary data.</text>
</comment>
<reference evidence="1 2" key="1">
    <citation type="submission" date="2023-03" db="EMBL/GenBank/DDBJ databases">
        <title>Bacillus Genome Sequencing.</title>
        <authorList>
            <person name="Dunlap C."/>
        </authorList>
    </citation>
    <scope>NUCLEOTIDE SEQUENCE [LARGE SCALE GENOMIC DNA]</scope>
    <source>
        <strain evidence="1 2">BD-533</strain>
    </source>
</reference>
<accession>A0ABU6GAS8</accession>
<dbReference type="RefSeq" id="WP_326075290.1">
    <property type="nucleotide sequence ID" value="NZ_JARLKY010000090.1"/>
</dbReference>
<dbReference type="EMBL" id="JARLKY010000090">
    <property type="protein sequence ID" value="MEC0231303.1"/>
    <property type="molecule type" value="Genomic_DNA"/>
</dbReference>
<evidence type="ECO:0008006" key="3">
    <source>
        <dbReference type="Google" id="ProtNLM"/>
    </source>
</evidence>
<organism evidence="1 2">
    <name type="scientific">Paenibacillus alba</name>
    <dbReference type="NCBI Taxonomy" id="1197127"/>
    <lineage>
        <taxon>Bacteria</taxon>
        <taxon>Bacillati</taxon>
        <taxon>Bacillota</taxon>
        <taxon>Bacilli</taxon>
        <taxon>Bacillales</taxon>
        <taxon>Paenibacillaceae</taxon>
        <taxon>Paenibacillus</taxon>
    </lineage>
</organism>